<proteinExistence type="predicted"/>
<dbReference type="InterPro" id="IPR048970">
    <property type="entry name" value="OB_Ssb-like"/>
</dbReference>
<evidence type="ECO:0000313" key="3">
    <source>
        <dbReference type="Proteomes" id="UP000188354"/>
    </source>
</evidence>
<sequence length="186" mass="20617">MAALPTTTATTSVKRKPMFIKLEWQKTNTNGLNLTVKVLSCEQIKSVPNKGNGSSSLIARPSCIAECLIDDETGSALFTACNEQVDLMNPGSTLILQNANIVMFNGSIRLAGDKWEHIEVTDPASFEVKEDNNFSLVEYEMEIGGVLFVFGSRFGYILLDEELDSQKTTKEEDTKIKDKLEIRAKM</sequence>
<evidence type="ECO:0000313" key="2">
    <source>
        <dbReference type="EMBL" id="OIW19128.1"/>
    </source>
</evidence>
<feature type="domain" description="Single-stranded DNA binding protein Ssb-like OB fold" evidence="1">
    <location>
        <begin position="27"/>
        <end position="120"/>
    </location>
</feature>
<reference evidence="2 3" key="1">
    <citation type="journal article" date="2017" name="Plant Biotechnol. J.">
        <title>A comprehensive draft genome sequence for lupin (Lupinus angustifolius), an emerging health food: insights into plant-microbe interactions and legume evolution.</title>
        <authorList>
            <person name="Hane J.K."/>
            <person name="Ming Y."/>
            <person name="Kamphuis L.G."/>
            <person name="Nelson M.N."/>
            <person name="Garg G."/>
            <person name="Atkins C.A."/>
            <person name="Bayer P.E."/>
            <person name="Bravo A."/>
            <person name="Bringans S."/>
            <person name="Cannon S."/>
            <person name="Edwards D."/>
            <person name="Foley R."/>
            <person name="Gao L.L."/>
            <person name="Harrison M.J."/>
            <person name="Huang W."/>
            <person name="Hurgobin B."/>
            <person name="Li S."/>
            <person name="Liu C.W."/>
            <person name="McGrath A."/>
            <person name="Morahan G."/>
            <person name="Murray J."/>
            <person name="Weller J."/>
            <person name="Jian J."/>
            <person name="Singh K.B."/>
        </authorList>
    </citation>
    <scope>NUCLEOTIDE SEQUENCE [LARGE SCALE GENOMIC DNA]</scope>
    <source>
        <strain evidence="3">cv. Tanjil</strain>
        <tissue evidence="2">Whole plant</tissue>
    </source>
</reference>
<evidence type="ECO:0000259" key="1">
    <source>
        <dbReference type="Pfam" id="PF21473"/>
    </source>
</evidence>
<dbReference type="PANTHER" id="PTHR31472:SF13">
    <property type="entry name" value="OB DOMAIN-CONTAINING PROTEIN"/>
    <property type="match status" value="1"/>
</dbReference>
<dbReference type="Gene3D" id="2.40.50.140">
    <property type="entry name" value="Nucleic acid-binding proteins"/>
    <property type="match status" value="1"/>
</dbReference>
<dbReference type="PANTHER" id="PTHR31472">
    <property type="entry name" value="OS05G0244600 PROTEIN"/>
    <property type="match status" value="1"/>
</dbReference>
<dbReference type="InterPro" id="IPR012340">
    <property type="entry name" value="NA-bd_OB-fold"/>
</dbReference>
<dbReference type="EMBL" id="CM007361">
    <property type="protein sequence ID" value="OIW19128.1"/>
    <property type="molecule type" value="Genomic_DNA"/>
</dbReference>
<gene>
    <name evidence="2" type="ORF">TanjilG_03618</name>
</gene>
<dbReference type="Gramene" id="OIW19128">
    <property type="protein sequence ID" value="OIW19128"/>
    <property type="gene ID" value="TanjilG_03618"/>
</dbReference>
<keyword evidence="3" id="KW-1185">Reference proteome</keyword>
<dbReference type="Pfam" id="PF21473">
    <property type="entry name" value="OB_Ssb-like"/>
    <property type="match status" value="1"/>
</dbReference>
<dbReference type="AlphaFoldDB" id="A0A4P1RW57"/>
<organism evidence="2 3">
    <name type="scientific">Lupinus angustifolius</name>
    <name type="common">Narrow-leaved blue lupine</name>
    <dbReference type="NCBI Taxonomy" id="3871"/>
    <lineage>
        <taxon>Eukaryota</taxon>
        <taxon>Viridiplantae</taxon>
        <taxon>Streptophyta</taxon>
        <taxon>Embryophyta</taxon>
        <taxon>Tracheophyta</taxon>
        <taxon>Spermatophyta</taxon>
        <taxon>Magnoliopsida</taxon>
        <taxon>eudicotyledons</taxon>
        <taxon>Gunneridae</taxon>
        <taxon>Pentapetalae</taxon>
        <taxon>rosids</taxon>
        <taxon>fabids</taxon>
        <taxon>Fabales</taxon>
        <taxon>Fabaceae</taxon>
        <taxon>Papilionoideae</taxon>
        <taxon>50 kb inversion clade</taxon>
        <taxon>genistoids sensu lato</taxon>
        <taxon>core genistoids</taxon>
        <taxon>Genisteae</taxon>
        <taxon>Lupinus</taxon>
    </lineage>
</organism>
<dbReference type="STRING" id="3871.A0A4P1RW57"/>
<accession>A0A4P1RW57</accession>
<dbReference type="Proteomes" id="UP000188354">
    <property type="component" value="Chromosome LG01"/>
</dbReference>
<name>A0A4P1RW57_LUPAN</name>
<protein>
    <recommendedName>
        <fullName evidence="1">Single-stranded DNA binding protein Ssb-like OB fold domain-containing protein</fullName>
    </recommendedName>
</protein>
<dbReference type="SUPFAM" id="SSF50249">
    <property type="entry name" value="Nucleic acid-binding proteins"/>
    <property type="match status" value="1"/>
</dbReference>